<dbReference type="SUPFAM" id="SSF48464">
    <property type="entry name" value="ENTH/VHS domain"/>
    <property type="match status" value="1"/>
</dbReference>
<evidence type="ECO:0000313" key="3">
    <source>
        <dbReference type="Proteomes" id="UP000887574"/>
    </source>
</evidence>
<dbReference type="GO" id="GO:0031124">
    <property type="term" value="P:mRNA 3'-end processing"/>
    <property type="evidence" value="ECO:0007669"/>
    <property type="project" value="InterPro"/>
</dbReference>
<protein>
    <submittedName>
        <fullName evidence="4">CID domain-containing protein</fullName>
    </submittedName>
</protein>
<dbReference type="GO" id="GO:0006369">
    <property type="term" value="P:termination of RNA polymerase II transcription"/>
    <property type="evidence" value="ECO:0007669"/>
    <property type="project" value="InterPro"/>
</dbReference>
<feature type="compositionally biased region" description="Low complexity" evidence="1">
    <location>
        <begin position="193"/>
        <end position="207"/>
    </location>
</feature>
<dbReference type="Gene3D" id="1.25.40.90">
    <property type="match status" value="1"/>
</dbReference>
<reference evidence="4" key="1">
    <citation type="submission" date="2022-11" db="UniProtKB">
        <authorList>
            <consortium name="WormBaseParasite"/>
        </authorList>
    </citation>
    <scope>IDENTIFICATION</scope>
</reference>
<evidence type="ECO:0000259" key="2">
    <source>
        <dbReference type="PROSITE" id="PS51391"/>
    </source>
</evidence>
<evidence type="ECO:0000313" key="4">
    <source>
        <dbReference type="WBParaSite" id="jg14496"/>
    </source>
</evidence>
<dbReference type="GO" id="GO:0005849">
    <property type="term" value="C:mRNA cleavage factor complex"/>
    <property type="evidence" value="ECO:0007669"/>
    <property type="project" value="TreeGrafter"/>
</dbReference>
<dbReference type="GO" id="GO:0005737">
    <property type="term" value="C:cytoplasm"/>
    <property type="evidence" value="ECO:0007669"/>
    <property type="project" value="TreeGrafter"/>
</dbReference>
<organism evidence="3 4">
    <name type="scientific">Ditylenchus dipsaci</name>
    <dbReference type="NCBI Taxonomy" id="166011"/>
    <lineage>
        <taxon>Eukaryota</taxon>
        <taxon>Metazoa</taxon>
        <taxon>Ecdysozoa</taxon>
        <taxon>Nematoda</taxon>
        <taxon>Chromadorea</taxon>
        <taxon>Rhabditida</taxon>
        <taxon>Tylenchina</taxon>
        <taxon>Tylenchomorpha</taxon>
        <taxon>Sphaerularioidea</taxon>
        <taxon>Anguinidae</taxon>
        <taxon>Anguininae</taxon>
        <taxon>Ditylenchus</taxon>
    </lineage>
</organism>
<dbReference type="GO" id="GO:0000993">
    <property type="term" value="F:RNA polymerase II complex binding"/>
    <property type="evidence" value="ECO:0007669"/>
    <property type="project" value="InterPro"/>
</dbReference>
<dbReference type="PROSITE" id="PS51391">
    <property type="entry name" value="CID"/>
    <property type="match status" value="1"/>
</dbReference>
<name>A0A915D024_9BILA</name>
<feature type="domain" description="CID" evidence="2">
    <location>
        <begin position="1"/>
        <end position="127"/>
    </location>
</feature>
<dbReference type="Proteomes" id="UP000887574">
    <property type="component" value="Unplaced"/>
</dbReference>
<dbReference type="WBParaSite" id="jg14496">
    <property type="protein sequence ID" value="jg14496"/>
    <property type="gene ID" value="jg14496"/>
</dbReference>
<dbReference type="InterPro" id="IPR045154">
    <property type="entry name" value="PCF11-like"/>
</dbReference>
<dbReference type="PANTHER" id="PTHR15921:SF3">
    <property type="entry name" value="PRE-MRNA CLEAVAGE COMPLEX 2 PROTEIN PCF11"/>
    <property type="match status" value="1"/>
</dbReference>
<evidence type="ECO:0000256" key="1">
    <source>
        <dbReference type="SAM" id="MobiDB-lite"/>
    </source>
</evidence>
<sequence length="264" mass="28526">MPMSQDEMASEYRAELESVVNNNKAQINLLTILAEDYAQASKEIVEAAEPPVKILILYVIDSIVKNLPKVADYRDLFSKSIVKIFTHVFTESEPAKRAALYKLRLTWNDILPRNRLYAIDTKINAIDKNWPIASLTAALASTRPPPDAAAPTSSSKENFKQEPARTANPTTSAANQMVHVNPKFLNKNEAARMSGNSSDSGSSSSMSTARRQPVVSIGGVEVADKGGKRLSAADSSENSSSGGPLKSALKKPNTPADPISKLTK</sequence>
<dbReference type="Pfam" id="PF04818">
    <property type="entry name" value="CID"/>
    <property type="match status" value="1"/>
</dbReference>
<dbReference type="AlphaFoldDB" id="A0A915D024"/>
<dbReference type="CDD" id="cd16982">
    <property type="entry name" value="CID_Pcf11"/>
    <property type="match status" value="1"/>
</dbReference>
<proteinExistence type="predicted"/>
<accession>A0A915D024</accession>
<feature type="region of interest" description="Disordered" evidence="1">
    <location>
        <begin position="141"/>
        <end position="264"/>
    </location>
</feature>
<dbReference type="PANTHER" id="PTHR15921">
    <property type="entry name" value="PRE-MRNA CLEAVAGE COMPLEX II"/>
    <property type="match status" value="1"/>
</dbReference>
<keyword evidence="3" id="KW-1185">Reference proteome</keyword>
<dbReference type="SMART" id="SM00582">
    <property type="entry name" value="RPR"/>
    <property type="match status" value="1"/>
</dbReference>
<dbReference type="GO" id="GO:0003729">
    <property type="term" value="F:mRNA binding"/>
    <property type="evidence" value="ECO:0007669"/>
    <property type="project" value="InterPro"/>
</dbReference>
<dbReference type="InterPro" id="IPR047415">
    <property type="entry name" value="Pcf11_CID"/>
</dbReference>
<feature type="compositionally biased region" description="Low complexity" evidence="1">
    <location>
        <begin position="232"/>
        <end position="241"/>
    </location>
</feature>
<dbReference type="InterPro" id="IPR008942">
    <property type="entry name" value="ENTH_VHS"/>
</dbReference>
<dbReference type="InterPro" id="IPR006569">
    <property type="entry name" value="CID_dom"/>
</dbReference>